<feature type="compositionally biased region" description="Basic and acidic residues" evidence="1">
    <location>
        <begin position="33"/>
        <end position="48"/>
    </location>
</feature>
<dbReference type="EMBL" id="BMRP01000018">
    <property type="protein sequence ID" value="GGU76873.1"/>
    <property type="molecule type" value="Genomic_DNA"/>
</dbReference>
<feature type="region of interest" description="Disordered" evidence="1">
    <location>
        <begin position="1"/>
        <end position="105"/>
    </location>
</feature>
<keyword evidence="3" id="KW-1185">Reference proteome</keyword>
<feature type="region of interest" description="Disordered" evidence="1">
    <location>
        <begin position="204"/>
        <end position="242"/>
    </location>
</feature>
<evidence type="ECO:0008006" key="4">
    <source>
        <dbReference type="Google" id="ProtNLM"/>
    </source>
</evidence>
<evidence type="ECO:0000313" key="3">
    <source>
        <dbReference type="Proteomes" id="UP000654471"/>
    </source>
</evidence>
<comment type="caution">
    <text evidence="2">The sequence shown here is derived from an EMBL/GenBank/DDBJ whole genome shotgun (WGS) entry which is preliminary data.</text>
</comment>
<protein>
    <recommendedName>
        <fullName evidence="4">Transposase</fullName>
    </recommendedName>
</protein>
<sequence>MARCRPAQTAHHRPKTTTPTAHPRPNEPCSPADRPHRTEPDQPTDRPQPRRPRTTHLPPQGPAPNSPATKPGTSPHTDPPQNAKHHNSDGAAADAPQPARGKNGRLAPGALRQMVIDHFPARPGEAFTATPISRVIEKSSGVIANALIKVVATGVAEQVTDQAPPTMRNTPAPGSSLLRRGMRLVIPWRNVTSRYAATRRASRCPAPFSSPAANRKGTWMKSGRGGGCRKVREARRRRGRYR</sequence>
<dbReference type="Proteomes" id="UP000654471">
    <property type="component" value="Unassembled WGS sequence"/>
</dbReference>
<name>A0ABQ2VAS3_9ACTN</name>
<feature type="compositionally biased region" description="Basic residues" evidence="1">
    <location>
        <begin position="227"/>
        <end position="242"/>
    </location>
</feature>
<evidence type="ECO:0000313" key="2">
    <source>
        <dbReference type="EMBL" id="GGU76873.1"/>
    </source>
</evidence>
<proteinExistence type="predicted"/>
<feature type="compositionally biased region" description="Polar residues" evidence="1">
    <location>
        <begin position="66"/>
        <end position="80"/>
    </location>
</feature>
<accession>A0ABQ2VAS3</accession>
<evidence type="ECO:0000256" key="1">
    <source>
        <dbReference type="SAM" id="MobiDB-lite"/>
    </source>
</evidence>
<gene>
    <name evidence="2" type="ORF">GCM10010211_48440</name>
</gene>
<organism evidence="2 3">
    <name type="scientific">Streptomyces albospinus</name>
    <dbReference type="NCBI Taxonomy" id="285515"/>
    <lineage>
        <taxon>Bacteria</taxon>
        <taxon>Bacillati</taxon>
        <taxon>Actinomycetota</taxon>
        <taxon>Actinomycetes</taxon>
        <taxon>Kitasatosporales</taxon>
        <taxon>Streptomycetaceae</taxon>
        <taxon>Streptomyces</taxon>
    </lineage>
</organism>
<reference evidence="3" key="1">
    <citation type="journal article" date="2019" name="Int. J. Syst. Evol. Microbiol.">
        <title>The Global Catalogue of Microorganisms (GCM) 10K type strain sequencing project: providing services to taxonomists for standard genome sequencing and annotation.</title>
        <authorList>
            <consortium name="The Broad Institute Genomics Platform"/>
            <consortium name="The Broad Institute Genome Sequencing Center for Infectious Disease"/>
            <person name="Wu L."/>
            <person name="Ma J."/>
        </authorList>
    </citation>
    <scope>NUCLEOTIDE SEQUENCE [LARGE SCALE GENOMIC DNA]</scope>
    <source>
        <strain evidence="3">JCM 3399</strain>
    </source>
</reference>